<comment type="caution">
    <text evidence="3">The sequence shown here is derived from an EMBL/GenBank/DDBJ whole genome shotgun (WGS) entry which is preliminary data.</text>
</comment>
<keyword evidence="4" id="KW-1185">Reference proteome</keyword>
<keyword evidence="1" id="KW-0808">Transferase</keyword>
<dbReference type="OrthoDB" id="10259622at2759"/>
<protein>
    <recommendedName>
        <fullName evidence="2">Gcp-like domain-containing protein</fullName>
    </recommendedName>
</protein>
<comment type="subunit">
    <text evidence="1">Homodimer.</text>
</comment>
<dbReference type="GO" id="GO:0046872">
    <property type="term" value="F:metal ion binding"/>
    <property type="evidence" value="ECO:0007669"/>
    <property type="project" value="UniProtKB-KW"/>
</dbReference>
<dbReference type="GO" id="GO:0005739">
    <property type="term" value="C:mitochondrion"/>
    <property type="evidence" value="ECO:0007669"/>
    <property type="project" value="UniProtKB-SubCell"/>
</dbReference>
<comment type="subcellular location">
    <subcellularLocation>
        <location evidence="1">Mitochondrion</location>
    </subcellularLocation>
</comment>
<name>A0A1Y1ZER0_9PLEO</name>
<organism evidence="3 4">
    <name type="scientific">Clohesyomyces aquaticus</name>
    <dbReference type="NCBI Taxonomy" id="1231657"/>
    <lineage>
        <taxon>Eukaryota</taxon>
        <taxon>Fungi</taxon>
        <taxon>Dikarya</taxon>
        <taxon>Ascomycota</taxon>
        <taxon>Pezizomycotina</taxon>
        <taxon>Dothideomycetes</taxon>
        <taxon>Pleosporomycetidae</taxon>
        <taxon>Pleosporales</taxon>
        <taxon>Lindgomycetaceae</taxon>
        <taxon>Clohesyomyces</taxon>
    </lineage>
</organism>
<feature type="domain" description="Gcp-like" evidence="2">
    <location>
        <begin position="206"/>
        <end position="256"/>
    </location>
</feature>
<keyword evidence="1" id="KW-0819">tRNA processing</keyword>
<keyword evidence="1" id="KW-0012">Acyltransferase</keyword>
<dbReference type="InterPro" id="IPR000905">
    <property type="entry name" value="Gcp-like_dom"/>
</dbReference>
<keyword evidence="1" id="KW-0496">Mitochondrion</keyword>
<dbReference type="AlphaFoldDB" id="A0A1Y1ZER0"/>
<proteinExistence type="inferred from homology"/>
<dbReference type="Proteomes" id="UP000193144">
    <property type="component" value="Unassembled WGS sequence"/>
</dbReference>
<dbReference type="InterPro" id="IPR022450">
    <property type="entry name" value="TsaD"/>
</dbReference>
<comment type="catalytic activity">
    <reaction evidence="1">
        <text>L-threonylcarbamoyladenylate + adenosine(37) in tRNA = N(6)-L-threonylcarbamoyladenosine(37) in tRNA + AMP + H(+)</text>
        <dbReference type="Rhea" id="RHEA:37059"/>
        <dbReference type="Rhea" id="RHEA-COMP:10162"/>
        <dbReference type="Rhea" id="RHEA-COMP:10163"/>
        <dbReference type="ChEBI" id="CHEBI:15378"/>
        <dbReference type="ChEBI" id="CHEBI:73682"/>
        <dbReference type="ChEBI" id="CHEBI:74411"/>
        <dbReference type="ChEBI" id="CHEBI:74418"/>
        <dbReference type="ChEBI" id="CHEBI:456215"/>
        <dbReference type="EC" id="2.3.1.234"/>
    </reaction>
</comment>
<dbReference type="SUPFAM" id="SSF53067">
    <property type="entry name" value="Actin-like ATPase domain"/>
    <property type="match status" value="1"/>
</dbReference>
<accession>A0A1Y1ZER0</accession>
<dbReference type="InterPro" id="IPR043129">
    <property type="entry name" value="ATPase_NBD"/>
</dbReference>
<dbReference type="EMBL" id="MCFA01000096">
    <property type="protein sequence ID" value="ORY08709.1"/>
    <property type="molecule type" value="Genomic_DNA"/>
</dbReference>
<comment type="function">
    <text evidence="1">Required for the formation of a threonylcarbamoyl group on adenosine at position 37 (t(6)A37) in mitochondrial tRNAs that read codons beginning with adenine. Probably involved in the transfer of the threonylcarbamoyl moiety of threonylcarbamoyl-AMP (TC-AMP) to the N6 group of A37. Involved in mitochondrial genome maintenance.</text>
</comment>
<evidence type="ECO:0000313" key="4">
    <source>
        <dbReference type="Proteomes" id="UP000193144"/>
    </source>
</evidence>
<comment type="cofactor">
    <cofactor evidence="1">
        <name>a divalent metal cation</name>
        <dbReference type="ChEBI" id="CHEBI:60240"/>
    </cofactor>
    <text evidence="1">Binds 1 divalent metal cation per subunit.</text>
</comment>
<dbReference type="Gene3D" id="3.30.420.40">
    <property type="match status" value="2"/>
</dbReference>
<dbReference type="Pfam" id="PF00814">
    <property type="entry name" value="TsaD"/>
    <property type="match status" value="2"/>
</dbReference>
<dbReference type="HAMAP" id="MF_01445">
    <property type="entry name" value="TsaD"/>
    <property type="match status" value="1"/>
</dbReference>
<evidence type="ECO:0000256" key="1">
    <source>
        <dbReference type="HAMAP-Rule" id="MF_03179"/>
    </source>
</evidence>
<dbReference type="PANTHER" id="PTHR11735">
    <property type="entry name" value="TRNA N6-ADENOSINE THREONYLCARBAMOYLTRANSFERASE"/>
    <property type="match status" value="1"/>
</dbReference>
<keyword evidence="1" id="KW-0479">Metal-binding</keyword>
<feature type="domain" description="Gcp-like" evidence="2">
    <location>
        <begin position="356"/>
        <end position="491"/>
    </location>
</feature>
<sequence length="526" mass="57566">MRLRLGSASLRRPPLAQSACPRPTLRRSFLTLAIETSCDDTSVAIVENKTSAAQDQSTGAVLYFHKKVTSDNTAHHGVHPLRALESHQETLAQLVDEAMHHLPLVDSNVDASEKWPVVTFPPRGESDRAWTRRRPDFISVTRGPGMRSNLFCGLDTAKGLAAAWQAHALTPRLVAALENAQRTGHAAEDWTVPDKSGARGTIALEPDFPFLSVLVSGGHTLLIRSASLTDHEILASTSDIAVGECLDKVARAVLPSEALHGAKTTMYGALLERFAFCGDPGDNNQRANPTPEIELEKQHTEDKYRLDIATAEAHRTIYGTRRDYGYTVPRNQYEGQKQNVTKFGWGLQQPLSKGAGGLKSKSLEFSFSGLLTAVERLVRYHTNQDTGKPGKLERPIEGPQLEERKALARESMRAAFEHLASRVLLALQQDSLENPAPGARIKTVVVSGGVAANSFLRYILASIMSAHGYSDARIAFPPSSLCTDNAAMIAWTGIEMYSAGHASPRDIRARRKWPLDQLLSPHEEDP</sequence>
<evidence type="ECO:0000313" key="3">
    <source>
        <dbReference type="EMBL" id="ORY08709.1"/>
    </source>
</evidence>
<gene>
    <name evidence="3" type="ORF">BCR34DRAFT_488290</name>
</gene>
<dbReference type="STRING" id="1231657.A0A1Y1ZER0"/>
<reference evidence="3 4" key="1">
    <citation type="submission" date="2016-07" db="EMBL/GenBank/DDBJ databases">
        <title>Pervasive Adenine N6-methylation of Active Genes in Fungi.</title>
        <authorList>
            <consortium name="DOE Joint Genome Institute"/>
            <person name="Mondo S.J."/>
            <person name="Dannebaum R.O."/>
            <person name="Kuo R.C."/>
            <person name="Labutti K."/>
            <person name="Haridas S."/>
            <person name="Kuo A."/>
            <person name="Salamov A."/>
            <person name="Ahrendt S.R."/>
            <person name="Lipzen A."/>
            <person name="Sullivan W."/>
            <person name="Andreopoulos W.B."/>
            <person name="Clum A."/>
            <person name="Lindquist E."/>
            <person name="Daum C."/>
            <person name="Ramamoorthy G.K."/>
            <person name="Gryganskyi A."/>
            <person name="Culley D."/>
            <person name="Magnuson J.K."/>
            <person name="James T.Y."/>
            <person name="O'Malley M.A."/>
            <person name="Stajich J.E."/>
            <person name="Spatafora J.W."/>
            <person name="Visel A."/>
            <person name="Grigoriev I.V."/>
        </authorList>
    </citation>
    <scope>NUCLEOTIDE SEQUENCE [LARGE SCALE GENOMIC DNA]</scope>
    <source>
        <strain evidence="3 4">CBS 115471</strain>
    </source>
</reference>
<dbReference type="GO" id="GO:0061711">
    <property type="term" value="F:tRNA N(6)-L-threonylcarbamoyladenine synthase activity"/>
    <property type="evidence" value="ECO:0007669"/>
    <property type="project" value="UniProtKB-EC"/>
</dbReference>
<comment type="similarity">
    <text evidence="1">Belongs to the KAE1 / TsaD family.</text>
</comment>
<dbReference type="PANTHER" id="PTHR11735:SF6">
    <property type="entry name" value="TRNA N6-ADENOSINE THREONYLCARBAMOYLTRANSFERASE, MITOCHONDRIAL"/>
    <property type="match status" value="1"/>
</dbReference>
<dbReference type="GO" id="GO:0072670">
    <property type="term" value="P:mitochondrial tRNA threonylcarbamoyladenosine modification"/>
    <property type="evidence" value="ECO:0007669"/>
    <property type="project" value="TreeGrafter"/>
</dbReference>
<evidence type="ECO:0000259" key="2">
    <source>
        <dbReference type="Pfam" id="PF00814"/>
    </source>
</evidence>